<evidence type="ECO:0000313" key="2">
    <source>
        <dbReference type="Proteomes" id="UP000002218"/>
    </source>
</evidence>
<dbReference type="Gene3D" id="1.10.287.1060">
    <property type="entry name" value="ESAT-6-like"/>
    <property type="match status" value="1"/>
</dbReference>
<dbReference type="InParanoid" id="C8XC16"/>
<protein>
    <recommendedName>
        <fullName evidence="3">ESAT-6-like protein</fullName>
    </recommendedName>
</protein>
<reference evidence="2" key="1">
    <citation type="submission" date="2009-09" db="EMBL/GenBank/DDBJ databases">
        <title>The complete genome of Nakamurella multipartita DSM 44233.</title>
        <authorList>
            <consortium name="US DOE Joint Genome Institute (JGI-PGF)"/>
            <person name="Lucas S."/>
            <person name="Copeland A."/>
            <person name="Lapidus A."/>
            <person name="Glavina del Rio T."/>
            <person name="Dalin E."/>
            <person name="Tice H."/>
            <person name="Bruce D."/>
            <person name="Goodwin L."/>
            <person name="Pitluck S."/>
            <person name="Kyrpides N."/>
            <person name="Mavromatis K."/>
            <person name="Ivanova N."/>
            <person name="Ovchinnikova G."/>
            <person name="Sims D."/>
            <person name="Meincke L."/>
            <person name="Brettin T."/>
            <person name="Detter J.C."/>
            <person name="Han C."/>
            <person name="Larimer F."/>
            <person name="Land M."/>
            <person name="Hauser L."/>
            <person name="Markowitz V."/>
            <person name="Cheng J.-F."/>
            <person name="Hugenholtz P."/>
            <person name="Woyke T."/>
            <person name="Wu D."/>
            <person name="Klenk H.-P."/>
            <person name="Eisen J.A."/>
        </authorList>
    </citation>
    <scope>NUCLEOTIDE SEQUENCE [LARGE SCALE GENOMIC DNA]</scope>
    <source>
        <strain evidence="2">ATCC 700099 / DSM 44233 / CIP 104796 / JCM 9543 / NBRC 105858 / Y-104</strain>
    </source>
</reference>
<organism evidence="1 2">
    <name type="scientific">Nakamurella multipartita (strain ATCC 700099 / DSM 44233 / CIP 104796 / JCM 9543 / NBRC 105858 / Y-104)</name>
    <name type="common">Microsphaera multipartita</name>
    <dbReference type="NCBI Taxonomy" id="479431"/>
    <lineage>
        <taxon>Bacteria</taxon>
        <taxon>Bacillati</taxon>
        <taxon>Actinomycetota</taxon>
        <taxon>Actinomycetes</taxon>
        <taxon>Nakamurellales</taxon>
        <taxon>Nakamurellaceae</taxon>
        <taxon>Nakamurella</taxon>
    </lineage>
</organism>
<accession>C8XC16</accession>
<dbReference type="OrthoDB" id="3387628at2"/>
<dbReference type="HOGENOM" id="CLU_151185_3_2_11"/>
<evidence type="ECO:0008006" key="3">
    <source>
        <dbReference type="Google" id="ProtNLM"/>
    </source>
</evidence>
<proteinExistence type="predicted"/>
<dbReference type="EMBL" id="CP001737">
    <property type="protein sequence ID" value="ACV81410.1"/>
    <property type="molecule type" value="Genomic_DNA"/>
</dbReference>
<name>C8XC16_NAKMY</name>
<sequence>MSTIAVNYAALADGRDGLIATWNRIEGHLAELDARVAATSDMEAQTLAGYRALKARWDAAAQDRQQTLQALANHVGRAGEQYRSVDAAMAAQFG</sequence>
<gene>
    <name evidence="1" type="ordered locus">Namu_5141</name>
</gene>
<dbReference type="InterPro" id="IPR036689">
    <property type="entry name" value="ESAT-6-like_sf"/>
</dbReference>
<dbReference type="RefSeq" id="WP_015750217.1">
    <property type="nucleotide sequence ID" value="NC_013235.1"/>
</dbReference>
<dbReference type="STRING" id="479431.Namu_5141"/>
<dbReference type="KEGG" id="nml:Namu_5141"/>
<reference evidence="1 2" key="2">
    <citation type="journal article" date="2010" name="Stand. Genomic Sci.">
        <title>Complete genome sequence of Nakamurella multipartita type strain (Y-104).</title>
        <authorList>
            <person name="Tice H."/>
            <person name="Mayilraj S."/>
            <person name="Sims D."/>
            <person name="Lapidus A."/>
            <person name="Nolan M."/>
            <person name="Lucas S."/>
            <person name="Glavina Del Rio T."/>
            <person name="Copeland A."/>
            <person name="Cheng J.F."/>
            <person name="Meincke L."/>
            <person name="Bruce D."/>
            <person name="Goodwin L."/>
            <person name="Pitluck S."/>
            <person name="Ivanova N."/>
            <person name="Mavromatis K."/>
            <person name="Ovchinnikova G."/>
            <person name="Pati A."/>
            <person name="Chen A."/>
            <person name="Palaniappan K."/>
            <person name="Land M."/>
            <person name="Hauser L."/>
            <person name="Chang Y.J."/>
            <person name="Jeffries C.D."/>
            <person name="Detter J.C."/>
            <person name="Brettin T."/>
            <person name="Rohde M."/>
            <person name="Goker M."/>
            <person name="Bristow J."/>
            <person name="Eisen J.A."/>
            <person name="Markowitz V."/>
            <person name="Hugenholtz P."/>
            <person name="Kyrpides N.C."/>
            <person name="Klenk H.P."/>
            <person name="Chen F."/>
        </authorList>
    </citation>
    <scope>NUCLEOTIDE SEQUENCE [LARGE SCALE GENOMIC DNA]</scope>
    <source>
        <strain evidence="2">ATCC 700099 / DSM 44233 / CIP 104796 / JCM 9543 / NBRC 105858 / Y-104</strain>
    </source>
</reference>
<dbReference type="AlphaFoldDB" id="C8XC16"/>
<dbReference type="SUPFAM" id="SSF140453">
    <property type="entry name" value="EsxAB dimer-like"/>
    <property type="match status" value="1"/>
</dbReference>
<keyword evidence="2" id="KW-1185">Reference proteome</keyword>
<dbReference type="eggNOG" id="COG4842">
    <property type="taxonomic scope" value="Bacteria"/>
</dbReference>
<dbReference type="Proteomes" id="UP000002218">
    <property type="component" value="Chromosome"/>
</dbReference>
<evidence type="ECO:0000313" key="1">
    <source>
        <dbReference type="EMBL" id="ACV81410.1"/>
    </source>
</evidence>